<evidence type="ECO:0000256" key="1">
    <source>
        <dbReference type="ARBA" id="ARBA00023125"/>
    </source>
</evidence>
<dbReference type="Gene3D" id="1.25.10.10">
    <property type="entry name" value="Leucine-rich Repeat Variant"/>
    <property type="match status" value="1"/>
</dbReference>
<dbReference type="Gene3D" id="1.10.1660.10">
    <property type="match status" value="1"/>
</dbReference>
<dbReference type="PROSITE" id="PS00552">
    <property type="entry name" value="HTH_MERR_1"/>
    <property type="match status" value="1"/>
</dbReference>
<dbReference type="SMART" id="SM00422">
    <property type="entry name" value="HTH_MERR"/>
    <property type="match status" value="1"/>
</dbReference>
<dbReference type="InterPro" id="IPR011989">
    <property type="entry name" value="ARM-like"/>
</dbReference>
<dbReference type="InterPro" id="IPR004155">
    <property type="entry name" value="PBS_lyase_HEAT"/>
</dbReference>
<dbReference type="SUPFAM" id="SSF48371">
    <property type="entry name" value="ARM repeat"/>
    <property type="match status" value="1"/>
</dbReference>
<reference evidence="3 4" key="1">
    <citation type="submission" date="2024-12" db="EMBL/GenBank/DDBJ databases">
        <title>Forecasting of Potato common scab and diversities of Pathogenic streptomyces spp. in china.</title>
        <authorList>
            <person name="Handique U."/>
            <person name="Wu J."/>
        </authorList>
    </citation>
    <scope>NUCLEOTIDE SEQUENCE [LARGE SCALE GENOMIC DNA]</scope>
    <source>
        <strain evidence="3 4">ZRIMU1585</strain>
    </source>
</reference>
<keyword evidence="1" id="KW-0238">DNA-binding</keyword>
<dbReference type="PANTHER" id="PTHR30204">
    <property type="entry name" value="REDOX-CYCLING DRUG-SENSING TRANSCRIPTIONAL ACTIVATOR SOXR"/>
    <property type="match status" value="1"/>
</dbReference>
<dbReference type="SMART" id="SM00567">
    <property type="entry name" value="EZ_HEAT"/>
    <property type="match status" value="3"/>
</dbReference>
<comment type="caution">
    <text evidence="3">The sequence shown here is derived from an EMBL/GenBank/DDBJ whole genome shotgun (WGS) entry which is preliminary data.</text>
</comment>
<feature type="domain" description="HTH merR-type" evidence="2">
    <location>
        <begin position="1"/>
        <end position="69"/>
    </location>
</feature>
<dbReference type="PRINTS" id="PR00040">
    <property type="entry name" value="HTHMERR"/>
</dbReference>
<sequence length="336" mass="35558">MLIGEVARRSGVSARMLRHYESLGLVRPSGRTGSGYREYSGEDIRRIFHIESLRSLGLSLREIGRALDDPGFTPTELVGDLIGRTRERIAAETELLTRLRRIDAADPDGWEGVLRVVALLQALDSKSADARQRAALSSVDEVGVPVEALVEAALSETEPNVAGALRWALARSGDGGPALLAEGLESPVAAVRERAVRSLAEMPGGEAAAQLRQALAHRDLVVRGYASLALGTRGVADAVPTLIDMIVDGRNDVDAADALSVVASDTAVADDIATRLVDRLAHGTAPAPVRGRLTQALASVPGAKASRALVELSHDDDRAVALTAAYVLRLRGARDR</sequence>
<dbReference type="EMBL" id="JBJVNE010000025">
    <property type="protein sequence ID" value="MFM9652067.1"/>
    <property type="molecule type" value="Genomic_DNA"/>
</dbReference>
<accession>A0ABW9IVP5</accession>
<keyword evidence="4" id="KW-1185">Reference proteome</keyword>
<dbReference type="Proteomes" id="UP001631993">
    <property type="component" value="Unassembled WGS sequence"/>
</dbReference>
<dbReference type="Pfam" id="PF13411">
    <property type="entry name" value="MerR_1"/>
    <property type="match status" value="1"/>
</dbReference>
<dbReference type="InterPro" id="IPR009061">
    <property type="entry name" value="DNA-bd_dom_put_sf"/>
</dbReference>
<dbReference type="RefSeq" id="WP_369280442.1">
    <property type="nucleotide sequence ID" value="NZ_JBJVMW010000031.1"/>
</dbReference>
<evidence type="ECO:0000313" key="3">
    <source>
        <dbReference type="EMBL" id="MFM9652067.1"/>
    </source>
</evidence>
<dbReference type="SUPFAM" id="SSF46955">
    <property type="entry name" value="Putative DNA-binding domain"/>
    <property type="match status" value="1"/>
</dbReference>
<dbReference type="PROSITE" id="PS50937">
    <property type="entry name" value="HTH_MERR_2"/>
    <property type="match status" value="1"/>
</dbReference>
<dbReference type="InterPro" id="IPR047057">
    <property type="entry name" value="MerR_fam"/>
</dbReference>
<evidence type="ECO:0000259" key="2">
    <source>
        <dbReference type="PROSITE" id="PS50937"/>
    </source>
</evidence>
<proteinExistence type="predicted"/>
<evidence type="ECO:0000313" key="4">
    <source>
        <dbReference type="Proteomes" id="UP001631993"/>
    </source>
</evidence>
<organism evidence="3 4">
    <name type="scientific">Streptomyces galilaeus</name>
    <dbReference type="NCBI Taxonomy" id="33899"/>
    <lineage>
        <taxon>Bacteria</taxon>
        <taxon>Bacillati</taxon>
        <taxon>Actinomycetota</taxon>
        <taxon>Actinomycetes</taxon>
        <taxon>Kitasatosporales</taxon>
        <taxon>Streptomycetaceae</taxon>
        <taxon>Streptomyces</taxon>
    </lineage>
</organism>
<dbReference type="InterPro" id="IPR000551">
    <property type="entry name" value="MerR-type_HTH_dom"/>
</dbReference>
<dbReference type="PANTHER" id="PTHR30204:SF93">
    <property type="entry name" value="HTH MERR-TYPE DOMAIN-CONTAINING PROTEIN"/>
    <property type="match status" value="1"/>
</dbReference>
<dbReference type="InterPro" id="IPR016024">
    <property type="entry name" value="ARM-type_fold"/>
</dbReference>
<protein>
    <submittedName>
        <fullName evidence="3">MerR family transcriptional regulator</fullName>
    </submittedName>
</protein>
<dbReference type="Pfam" id="PF13646">
    <property type="entry name" value="HEAT_2"/>
    <property type="match status" value="1"/>
</dbReference>
<gene>
    <name evidence="3" type="ORF">ACKI1S_38780</name>
</gene>
<name>A0ABW9IVP5_STRGJ</name>